<organism evidence="2 3">
    <name type="scientific">Aromatoleum toluolicum</name>
    <dbReference type="NCBI Taxonomy" id="90060"/>
    <lineage>
        <taxon>Bacteria</taxon>
        <taxon>Pseudomonadati</taxon>
        <taxon>Pseudomonadota</taxon>
        <taxon>Betaproteobacteria</taxon>
        <taxon>Rhodocyclales</taxon>
        <taxon>Rhodocyclaceae</taxon>
        <taxon>Aromatoleum</taxon>
    </lineage>
</organism>
<feature type="region of interest" description="Disordered" evidence="1">
    <location>
        <begin position="46"/>
        <end position="66"/>
    </location>
</feature>
<reference evidence="2 3" key="1">
    <citation type="submission" date="2019-12" db="EMBL/GenBank/DDBJ databases">
        <title>Comparative genomics gives insights into the taxonomy of the Azoarcus-Aromatoleum group and reveals separate origins of nif in the plant-associated Azoarcus and non-plant-associated Aromatoleum sub-groups.</title>
        <authorList>
            <person name="Lafos M."/>
            <person name="Maluk M."/>
            <person name="Batista M."/>
            <person name="Junghare M."/>
            <person name="Carmona M."/>
            <person name="Faoro H."/>
            <person name="Cruz L.M."/>
            <person name="Battistoni F."/>
            <person name="De Souza E."/>
            <person name="Pedrosa F."/>
            <person name="Chen W.-M."/>
            <person name="Poole P.S."/>
            <person name="Dixon R.A."/>
            <person name="James E.K."/>
        </authorList>
    </citation>
    <scope>NUCLEOTIDE SEQUENCE [LARGE SCALE GENOMIC DNA]</scope>
    <source>
        <strain evidence="2 3">T</strain>
    </source>
</reference>
<gene>
    <name evidence="2" type="ORF">GPA27_12635</name>
</gene>
<sequence length="101" mass="11290">MKVIHTQSSTRQIPISFIGVSFPICATANRRGKGFSSILICPRQEERNGKAPRASKDQHRPEGDGRALDLDLTYRVVVERAAQSNDAQRVVRQGLIFAWRG</sequence>
<name>A0ABX1NFZ3_9RHOO</name>
<evidence type="ECO:0000313" key="3">
    <source>
        <dbReference type="Proteomes" id="UP000634522"/>
    </source>
</evidence>
<dbReference type="Proteomes" id="UP000634522">
    <property type="component" value="Unassembled WGS sequence"/>
</dbReference>
<dbReference type="RefSeq" id="WP_211164979.1">
    <property type="nucleotide sequence ID" value="NZ_WTVS01000024.1"/>
</dbReference>
<comment type="caution">
    <text evidence="2">The sequence shown here is derived from an EMBL/GenBank/DDBJ whole genome shotgun (WGS) entry which is preliminary data.</text>
</comment>
<evidence type="ECO:0000256" key="1">
    <source>
        <dbReference type="SAM" id="MobiDB-lite"/>
    </source>
</evidence>
<proteinExistence type="predicted"/>
<dbReference type="EMBL" id="WTVS01000024">
    <property type="protein sequence ID" value="NMF98231.1"/>
    <property type="molecule type" value="Genomic_DNA"/>
</dbReference>
<keyword evidence="3" id="KW-1185">Reference proteome</keyword>
<protein>
    <submittedName>
        <fullName evidence="2">Uncharacterized protein</fullName>
    </submittedName>
</protein>
<evidence type="ECO:0000313" key="2">
    <source>
        <dbReference type="EMBL" id="NMF98231.1"/>
    </source>
</evidence>
<accession>A0ABX1NFZ3</accession>